<dbReference type="AlphaFoldDB" id="A0A2C9CUL9"/>
<protein>
    <submittedName>
        <fullName evidence="2">Uncharacterized protein</fullName>
    </submittedName>
</protein>
<dbReference type="RefSeq" id="WP_097931209.1">
    <property type="nucleotide sequence ID" value="NZ_OCTN01000007.1"/>
</dbReference>
<evidence type="ECO:0000256" key="1">
    <source>
        <dbReference type="SAM" id="SignalP"/>
    </source>
</evidence>
<evidence type="ECO:0000313" key="2">
    <source>
        <dbReference type="EMBL" id="SOH95056.1"/>
    </source>
</evidence>
<evidence type="ECO:0000313" key="3">
    <source>
        <dbReference type="Proteomes" id="UP000220034"/>
    </source>
</evidence>
<sequence>MRPLFLSLCLVVLPAAAQDNPTEPRDIPRLEWLERALGNSVHYTVNGEYIGREFYLPDGQSVRYEDAAGNCQDGRWTYKDQTYCFAWPNSLVCARHIDLGDGLLSFPSVESDGTPIPDETQEGTLVGGGFSCSPGVIS</sequence>
<dbReference type="Proteomes" id="UP000220034">
    <property type="component" value="Unassembled WGS sequence"/>
</dbReference>
<keyword evidence="1" id="KW-0732">Signal</keyword>
<feature type="signal peptide" evidence="1">
    <location>
        <begin position="1"/>
        <end position="17"/>
    </location>
</feature>
<gene>
    <name evidence="2" type="ORF">SAMN06273572_10777</name>
</gene>
<keyword evidence="3" id="KW-1185">Reference proteome</keyword>
<reference evidence="3" key="1">
    <citation type="submission" date="2017-09" db="EMBL/GenBank/DDBJ databases">
        <authorList>
            <person name="Varghese N."/>
            <person name="Submissions S."/>
        </authorList>
    </citation>
    <scope>NUCLEOTIDE SEQUENCE [LARGE SCALE GENOMIC DNA]</scope>
    <source>
        <strain evidence="3">C7</strain>
    </source>
</reference>
<accession>A0A2C9CUL9</accession>
<dbReference type="EMBL" id="OCTN01000007">
    <property type="protein sequence ID" value="SOH95056.1"/>
    <property type="molecule type" value="Genomic_DNA"/>
</dbReference>
<organism evidence="2 3">
    <name type="scientific">Pontivivens marinum</name>
    <dbReference type="NCBI Taxonomy" id="1690039"/>
    <lineage>
        <taxon>Bacteria</taxon>
        <taxon>Pseudomonadati</taxon>
        <taxon>Pseudomonadota</taxon>
        <taxon>Alphaproteobacteria</taxon>
        <taxon>Rhodobacterales</taxon>
        <taxon>Paracoccaceae</taxon>
        <taxon>Pontivivens</taxon>
    </lineage>
</organism>
<name>A0A2C9CUL9_9RHOB</name>
<feature type="chain" id="PRO_5012564580" evidence="1">
    <location>
        <begin position="18"/>
        <end position="138"/>
    </location>
</feature>
<dbReference type="OrthoDB" id="7304934at2"/>
<proteinExistence type="predicted"/>